<keyword evidence="3" id="KW-0539">Nucleus</keyword>
<dbReference type="GO" id="GO:0043565">
    <property type="term" value="F:sequence-specific DNA binding"/>
    <property type="evidence" value="ECO:0007669"/>
    <property type="project" value="InterPro"/>
</dbReference>
<evidence type="ECO:0000256" key="5">
    <source>
        <dbReference type="SAM" id="MobiDB-lite"/>
    </source>
</evidence>
<dbReference type="InterPro" id="IPR000232">
    <property type="entry name" value="HSF_DNA-bd"/>
</dbReference>
<keyword evidence="2" id="KW-0238">DNA-binding</keyword>
<dbReference type="PRINTS" id="PR00056">
    <property type="entry name" value="HSFDOMAIN"/>
</dbReference>
<dbReference type="GO" id="GO:0003700">
    <property type="term" value="F:DNA-binding transcription factor activity"/>
    <property type="evidence" value="ECO:0007669"/>
    <property type="project" value="InterPro"/>
</dbReference>
<feature type="domain" description="HSF-type DNA-binding" evidence="6">
    <location>
        <begin position="267"/>
        <end position="361"/>
    </location>
</feature>
<dbReference type="GO" id="GO:0005634">
    <property type="term" value="C:nucleus"/>
    <property type="evidence" value="ECO:0007669"/>
    <property type="project" value="UniProtKB-SubCell"/>
</dbReference>
<evidence type="ECO:0000256" key="1">
    <source>
        <dbReference type="ARBA" id="ARBA00004123"/>
    </source>
</evidence>
<dbReference type="PANTHER" id="PTHR10015:SF206">
    <property type="entry name" value="HSF-TYPE DNA-BINDING DOMAIN-CONTAINING PROTEIN"/>
    <property type="match status" value="1"/>
</dbReference>
<feature type="compositionally biased region" description="Low complexity" evidence="5">
    <location>
        <begin position="382"/>
        <end position="399"/>
    </location>
</feature>
<evidence type="ECO:0000259" key="6">
    <source>
        <dbReference type="SMART" id="SM00415"/>
    </source>
</evidence>
<dbReference type="PANTHER" id="PTHR10015">
    <property type="entry name" value="HEAT SHOCK TRANSCRIPTION FACTOR"/>
    <property type="match status" value="1"/>
</dbReference>
<comment type="similarity">
    <text evidence="4">Belongs to the HSF family.</text>
</comment>
<gene>
    <name evidence="7" type="ORF">CYCCA115_LOCUS21873</name>
</gene>
<dbReference type="FunFam" id="1.10.10.10:FF:000479">
    <property type="entry name" value="Predicted protein"/>
    <property type="match status" value="1"/>
</dbReference>
<reference evidence="7" key="1">
    <citation type="submission" date="2023-08" db="EMBL/GenBank/DDBJ databases">
        <authorList>
            <person name="Audoor S."/>
            <person name="Bilcke G."/>
        </authorList>
    </citation>
    <scope>NUCLEOTIDE SEQUENCE</scope>
</reference>
<evidence type="ECO:0000256" key="2">
    <source>
        <dbReference type="ARBA" id="ARBA00023125"/>
    </source>
</evidence>
<protein>
    <recommendedName>
        <fullName evidence="6">HSF-type DNA-binding domain-containing protein</fullName>
    </recommendedName>
</protein>
<dbReference type="Gene3D" id="1.10.10.10">
    <property type="entry name" value="Winged helix-like DNA-binding domain superfamily/Winged helix DNA-binding domain"/>
    <property type="match status" value="1"/>
</dbReference>
<evidence type="ECO:0000313" key="7">
    <source>
        <dbReference type="EMBL" id="CAJ1966290.1"/>
    </source>
</evidence>
<sequence>MASNPNNPIMKKPNGSETAGALPPPLAIAPAPSATAPAPIAVSSTASFAPNAVGSLHASIASANEPGSGGGMIHSQQQLPADTLDMSALKDSMDAAVQSILLADDGKGSNANGNDADTAKHDQLRAMYLAGFKAAQARQVGIQDQHQQATHHQINAAQHHQNILRDNFEQSRAQAEPLPPPQALLLPVSGGMAAGVIKVQPGTAMSPAGSALGTSPATTNSNSSSRSSQRMTGRTAAAAAAAAASTQAVSPALSAVSTPGSPSATGHSNPFPRKLMEMLKKEDQNIVAFLPKGDAFMVRDPDAFVGSVLPRYFRHTKLTSFQRQLNLYGFRRVTKGPDAGAYRHDNFHRDFPDRCLQMKRTKQKGTGSSPRLGPSPRMNGRASGASSPSSPLVSPGDSPASAYGLDSPMSQGGPMLLSSSIMSSSSAVQLPGAAMGEQRQAHFRSISPSHPQSQSTAPQTGLGILMGGGSSGGGGGGPAPLLAPQKFGGPSTSSGHLTPDQQNRIQEDLAERERQAAALGAAMAPSGVGQVLQAPPPLVSMVPPSGHHHSAKATSTGSNNDIAMENINWNTIPELGNPDDMDMDFAAMFDAEQEQSFLHHSQQQHHQHHQHQHHQHHHHQPNMAHPGEAKPSSSKSSSGIPNPLNSTG</sequence>
<feature type="compositionally biased region" description="Basic residues" evidence="5">
    <location>
        <begin position="602"/>
        <end position="620"/>
    </location>
</feature>
<feature type="compositionally biased region" description="Gly residues" evidence="5">
    <location>
        <begin position="464"/>
        <end position="478"/>
    </location>
</feature>
<dbReference type="Pfam" id="PF00447">
    <property type="entry name" value="HSF_DNA-bind"/>
    <property type="match status" value="1"/>
</dbReference>
<keyword evidence="8" id="KW-1185">Reference proteome</keyword>
<dbReference type="InterPro" id="IPR036390">
    <property type="entry name" value="WH_DNA-bd_sf"/>
</dbReference>
<feature type="region of interest" description="Disordered" evidence="5">
    <location>
        <begin position="431"/>
        <end position="500"/>
    </location>
</feature>
<dbReference type="SMART" id="SM00415">
    <property type="entry name" value="HSF"/>
    <property type="match status" value="1"/>
</dbReference>
<feature type="region of interest" description="Disordered" evidence="5">
    <location>
        <begin position="1"/>
        <end position="36"/>
    </location>
</feature>
<feature type="compositionally biased region" description="Polar residues" evidence="5">
    <location>
        <begin position="639"/>
        <end position="648"/>
    </location>
</feature>
<feature type="region of interest" description="Disordered" evidence="5">
    <location>
        <begin position="360"/>
        <end position="418"/>
    </location>
</feature>
<dbReference type="SUPFAM" id="SSF46785">
    <property type="entry name" value="Winged helix' DNA-binding domain"/>
    <property type="match status" value="1"/>
</dbReference>
<dbReference type="InterPro" id="IPR036388">
    <property type="entry name" value="WH-like_DNA-bd_sf"/>
</dbReference>
<feature type="compositionally biased region" description="Polar residues" evidence="5">
    <location>
        <begin position="490"/>
        <end position="500"/>
    </location>
</feature>
<organism evidence="7 8">
    <name type="scientific">Cylindrotheca closterium</name>
    <dbReference type="NCBI Taxonomy" id="2856"/>
    <lineage>
        <taxon>Eukaryota</taxon>
        <taxon>Sar</taxon>
        <taxon>Stramenopiles</taxon>
        <taxon>Ochrophyta</taxon>
        <taxon>Bacillariophyta</taxon>
        <taxon>Bacillariophyceae</taxon>
        <taxon>Bacillariophycidae</taxon>
        <taxon>Bacillariales</taxon>
        <taxon>Bacillariaceae</taxon>
        <taxon>Cylindrotheca</taxon>
    </lineage>
</organism>
<evidence type="ECO:0000256" key="3">
    <source>
        <dbReference type="ARBA" id="ARBA00023242"/>
    </source>
</evidence>
<evidence type="ECO:0000256" key="4">
    <source>
        <dbReference type="RuleBase" id="RU004020"/>
    </source>
</evidence>
<dbReference type="EMBL" id="CAKOGP040002269">
    <property type="protein sequence ID" value="CAJ1966290.1"/>
    <property type="molecule type" value="Genomic_DNA"/>
</dbReference>
<feature type="compositionally biased region" description="Polar residues" evidence="5">
    <location>
        <begin position="446"/>
        <end position="459"/>
    </location>
</feature>
<comment type="subcellular location">
    <subcellularLocation>
        <location evidence="1">Nucleus</location>
    </subcellularLocation>
</comment>
<dbReference type="Proteomes" id="UP001295423">
    <property type="component" value="Unassembled WGS sequence"/>
</dbReference>
<dbReference type="AlphaFoldDB" id="A0AAD2G9A8"/>
<feature type="compositionally biased region" description="Low complexity" evidence="5">
    <location>
        <begin position="214"/>
        <end position="239"/>
    </location>
</feature>
<comment type="caution">
    <text evidence="7">The sequence shown here is derived from an EMBL/GenBank/DDBJ whole genome shotgun (WGS) entry which is preliminary data.</text>
</comment>
<evidence type="ECO:0000313" key="8">
    <source>
        <dbReference type="Proteomes" id="UP001295423"/>
    </source>
</evidence>
<feature type="region of interest" description="Disordered" evidence="5">
    <location>
        <begin position="206"/>
        <end position="239"/>
    </location>
</feature>
<proteinExistence type="inferred from homology"/>
<accession>A0AAD2G9A8</accession>
<feature type="region of interest" description="Disordered" evidence="5">
    <location>
        <begin position="595"/>
        <end position="648"/>
    </location>
</feature>
<name>A0AAD2G9A8_9STRA</name>